<protein>
    <submittedName>
        <fullName evidence="3">Uncharacterized protein</fullName>
    </submittedName>
</protein>
<evidence type="ECO:0000256" key="2">
    <source>
        <dbReference type="SAM" id="Phobius"/>
    </source>
</evidence>
<dbReference type="OrthoDB" id="4234607at2"/>
<evidence type="ECO:0000313" key="3">
    <source>
        <dbReference type="EMBL" id="GLW53923.1"/>
    </source>
</evidence>
<accession>A0A9W6UN51</accession>
<keyword evidence="2" id="KW-0812">Transmembrane</keyword>
<dbReference type="EMBL" id="BSRX01000009">
    <property type="protein sequence ID" value="GLW53923.1"/>
    <property type="molecule type" value="Genomic_DNA"/>
</dbReference>
<evidence type="ECO:0000256" key="1">
    <source>
        <dbReference type="SAM" id="MobiDB-lite"/>
    </source>
</evidence>
<proteinExistence type="predicted"/>
<keyword evidence="2" id="KW-0472">Membrane</keyword>
<dbReference type="AlphaFoldDB" id="A0A9W6UN51"/>
<organism evidence="3 4">
    <name type="scientific">Kitasatospora phosalacinea</name>
    <dbReference type="NCBI Taxonomy" id="2065"/>
    <lineage>
        <taxon>Bacteria</taxon>
        <taxon>Bacillati</taxon>
        <taxon>Actinomycetota</taxon>
        <taxon>Actinomycetes</taxon>
        <taxon>Kitasatosporales</taxon>
        <taxon>Streptomycetaceae</taxon>
        <taxon>Kitasatospora</taxon>
    </lineage>
</organism>
<name>A0A9W6UN51_9ACTN</name>
<feature type="region of interest" description="Disordered" evidence="1">
    <location>
        <begin position="124"/>
        <end position="192"/>
    </location>
</feature>
<evidence type="ECO:0000313" key="4">
    <source>
        <dbReference type="Proteomes" id="UP001165143"/>
    </source>
</evidence>
<dbReference type="RefSeq" id="WP_033251027.1">
    <property type="nucleotide sequence ID" value="NZ_BSRX01000009.1"/>
</dbReference>
<feature type="compositionally biased region" description="Low complexity" evidence="1">
    <location>
        <begin position="129"/>
        <end position="156"/>
    </location>
</feature>
<reference evidence="3" key="1">
    <citation type="submission" date="2023-02" db="EMBL/GenBank/DDBJ databases">
        <title>Kitasatospora phosalacinea NBRC 14362.</title>
        <authorList>
            <person name="Ichikawa N."/>
            <person name="Sato H."/>
            <person name="Tonouchi N."/>
        </authorList>
    </citation>
    <scope>NUCLEOTIDE SEQUENCE</scope>
    <source>
        <strain evidence="3">NBRC 14362</strain>
    </source>
</reference>
<feature type="region of interest" description="Disordered" evidence="1">
    <location>
        <begin position="239"/>
        <end position="290"/>
    </location>
</feature>
<gene>
    <name evidence="3" type="ORF">Kpho01_19340</name>
</gene>
<keyword evidence="2" id="KW-1133">Transmembrane helix</keyword>
<feature type="region of interest" description="Disordered" evidence="1">
    <location>
        <begin position="74"/>
        <end position="93"/>
    </location>
</feature>
<feature type="region of interest" description="Disordered" evidence="1">
    <location>
        <begin position="16"/>
        <end position="43"/>
    </location>
</feature>
<sequence length="290" mass="28500">MSTNRSRRIDRAAAEHLLGGVTVDPEAGQDPSTGQPSAPGRPELAALLAAAATSEAAGDGPLPGEEGALAAFRQARRQPAPQQHRRRKMADSALARALSAKAVAVALGVTAVGGVAVAASTGRLPEVLGGPAPAPSAASAAPAPSTGEPESPSASPDAGRTGRPTAGASRSGVPARPSARPSAGPADLPELEQLCEGFAGRVAGGSRPKDAAADPALAELLRAAGAPEKVPAYCTLLSAHGWEQPGGGDRGRATAVPSRSASPSPSATSSSGRTGRTETDRPSVGGNGQD</sequence>
<comment type="caution">
    <text evidence="3">The sequence shown here is derived from an EMBL/GenBank/DDBJ whole genome shotgun (WGS) entry which is preliminary data.</text>
</comment>
<feature type="transmembrane region" description="Helical" evidence="2">
    <location>
        <begin position="93"/>
        <end position="119"/>
    </location>
</feature>
<feature type="compositionally biased region" description="Low complexity" evidence="1">
    <location>
        <begin position="168"/>
        <end position="186"/>
    </location>
</feature>
<feature type="compositionally biased region" description="Low complexity" evidence="1">
    <location>
        <begin position="253"/>
        <end position="274"/>
    </location>
</feature>
<dbReference type="Proteomes" id="UP001165143">
    <property type="component" value="Unassembled WGS sequence"/>
</dbReference>